<proteinExistence type="predicted"/>
<accession>A0A438CSJ1</accession>
<organism evidence="1 2">
    <name type="scientific">Vitis vinifera</name>
    <name type="common">Grape</name>
    <dbReference type="NCBI Taxonomy" id="29760"/>
    <lineage>
        <taxon>Eukaryota</taxon>
        <taxon>Viridiplantae</taxon>
        <taxon>Streptophyta</taxon>
        <taxon>Embryophyta</taxon>
        <taxon>Tracheophyta</taxon>
        <taxon>Spermatophyta</taxon>
        <taxon>Magnoliopsida</taxon>
        <taxon>eudicotyledons</taxon>
        <taxon>Gunneridae</taxon>
        <taxon>Pentapetalae</taxon>
        <taxon>rosids</taxon>
        <taxon>Vitales</taxon>
        <taxon>Vitaceae</taxon>
        <taxon>Viteae</taxon>
        <taxon>Vitis</taxon>
    </lineage>
</organism>
<protein>
    <submittedName>
        <fullName evidence="1">Uncharacterized protein</fullName>
    </submittedName>
</protein>
<evidence type="ECO:0000313" key="1">
    <source>
        <dbReference type="EMBL" id="RVW26158.1"/>
    </source>
</evidence>
<evidence type="ECO:0000313" key="2">
    <source>
        <dbReference type="Proteomes" id="UP000288805"/>
    </source>
</evidence>
<sequence length="124" mass="13693">MATATPNLLQPPNFTCVKSLSESSALTSIPSTYTFTTDPNQLLAFEPQHSIPSSTSPYSPLVMLINAPEPSRTLTKPVWNGASSWCGTSFNARVDQILFWRDFLKLFVHPQFHSPSKPAALLQK</sequence>
<comment type="caution">
    <text evidence="1">The sequence shown here is derived from an EMBL/GenBank/DDBJ whole genome shotgun (WGS) entry which is preliminary data.</text>
</comment>
<dbReference type="Proteomes" id="UP000288805">
    <property type="component" value="Unassembled WGS sequence"/>
</dbReference>
<gene>
    <name evidence="1" type="ORF">CK203_110539</name>
</gene>
<reference evidence="1 2" key="1">
    <citation type="journal article" date="2018" name="PLoS Genet.">
        <title>Population sequencing reveals clonal diversity and ancestral inbreeding in the grapevine cultivar Chardonnay.</title>
        <authorList>
            <person name="Roach M.J."/>
            <person name="Johnson D.L."/>
            <person name="Bohlmann J."/>
            <person name="van Vuuren H.J."/>
            <person name="Jones S.J."/>
            <person name="Pretorius I.S."/>
            <person name="Schmidt S.A."/>
            <person name="Borneman A.R."/>
        </authorList>
    </citation>
    <scope>NUCLEOTIDE SEQUENCE [LARGE SCALE GENOMIC DNA]</scope>
    <source>
        <strain evidence="2">cv. Chardonnay</strain>
        <tissue evidence="1">Leaf</tissue>
    </source>
</reference>
<dbReference type="AlphaFoldDB" id="A0A438CSJ1"/>
<dbReference type="EMBL" id="QGNW01002033">
    <property type="protein sequence ID" value="RVW26158.1"/>
    <property type="molecule type" value="Genomic_DNA"/>
</dbReference>
<name>A0A438CSJ1_VITVI</name>